<comment type="caution">
    <text evidence="1">The sequence shown here is derived from an EMBL/GenBank/DDBJ whole genome shotgun (WGS) entry which is preliminary data.</text>
</comment>
<protein>
    <recommendedName>
        <fullName evidence="3">DUF4270 domain-containing protein</fullName>
    </recommendedName>
</protein>
<gene>
    <name evidence="1" type="ORF">J2W48_003154</name>
</gene>
<sequence>MYNTSFIKKTLLVATLVLLYSCDKDFNTIGDDIIGDNHFGLEPELYDVKAYNQKVTPVIANNLSINALGIYDNPAFGVTTANFNTQVSMTTYSPVFGEGVIIDSITLHIPYFSTIKTINGLTTYELDSIYGPPNGKIKLSVYESGIFMNNYKVNDVNASNFYYTDKNGEFQTQSESLGTRLNNRTLKKRKKPDGTFEEFADDSENDGFYFNSNEIIETTKETETAAEVIKKIKPEMRLHLDTIFFRDKIFNAPASKLAADDVFKNYFKGLYFKVENSGTTPGTMAMLNFSEGKINIFYRAKTAITTDAETERESKTLVINLQGNTTSLLQESNPVEKYATASSNATDQIEDEKLYIKGGQGSMAIIELSDFENQLTEIRKNVADKKWIVNEANLIFYVDESEMNKEGVVAPERVYLYNATNNTPLRDYLTDASTFSGVPKKNRYIFDGMIQKITENNTTSKIYKIRITDHIRNILKNDSAENVKLGLVVTESIAISTSNKLDPKSVNSNSFKEIPTASVMSPLGTVLFGGTAASGDKRVKLQVYYTKIN</sequence>
<name>A0ABU1YAE7_9FLAO</name>
<accession>A0ABU1YAE7</accession>
<evidence type="ECO:0000313" key="1">
    <source>
        <dbReference type="EMBL" id="MDR7211200.1"/>
    </source>
</evidence>
<evidence type="ECO:0008006" key="3">
    <source>
        <dbReference type="Google" id="ProtNLM"/>
    </source>
</evidence>
<dbReference type="EMBL" id="JAVDWQ010000011">
    <property type="protein sequence ID" value="MDR7211200.1"/>
    <property type="molecule type" value="Genomic_DNA"/>
</dbReference>
<keyword evidence="2" id="KW-1185">Reference proteome</keyword>
<dbReference type="Pfam" id="PF14092">
    <property type="entry name" value="DUF4270"/>
    <property type="match status" value="1"/>
</dbReference>
<organism evidence="1 2">
    <name type="scientific">Flavobacterium piscis</name>
    <dbReference type="NCBI Taxonomy" id="1114874"/>
    <lineage>
        <taxon>Bacteria</taxon>
        <taxon>Pseudomonadati</taxon>
        <taxon>Bacteroidota</taxon>
        <taxon>Flavobacteriia</taxon>
        <taxon>Flavobacteriales</taxon>
        <taxon>Flavobacteriaceae</taxon>
        <taxon>Flavobacterium</taxon>
    </lineage>
</organism>
<dbReference type="InterPro" id="IPR025366">
    <property type="entry name" value="DUF4270"/>
</dbReference>
<evidence type="ECO:0000313" key="2">
    <source>
        <dbReference type="Proteomes" id="UP001269081"/>
    </source>
</evidence>
<reference evidence="1 2" key="1">
    <citation type="submission" date="2023-07" db="EMBL/GenBank/DDBJ databases">
        <title>Sorghum-associated microbial communities from plants grown in Nebraska, USA.</title>
        <authorList>
            <person name="Schachtman D."/>
        </authorList>
    </citation>
    <scope>NUCLEOTIDE SEQUENCE [LARGE SCALE GENOMIC DNA]</scope>
    <source>
        <strain evidence="1 2">4129</strain>
    </source>
</reference>
<proteinExistence type="predicted"/>
<dbReference type="Proteomes" id="UP001269081">
    <property type="component" value="Unassembled WGS sequence"/>
</dbReference>
<dbReference type="RefSeq" id="WP_310282535.1">
    <property type="nucleotide sequence ID" value="NZ_JAVDWQ010000011.1"/>
</dbReference>